<comment type="caution">
    <text evidence="2">The sequence shown here is derived from an EMBL/GenBank/DDBJ whole genome shotgun (WGS) entry which is preliminary data.</text>
</comment>
<organism evidence="2 3">
    <name type="scientific">Amycolatopsis taiwanensis</name>
    <dbReference type="NCBI Taxonomy" id="342230"/>
    <lineage>
        <taxon>Bacteria</taxon>
        <taxon>Bacillati</taxon>
        <taxon>Actinomycetota</taxon>
        <taxon>Actinomycetes</taxon>
        <taxon>Pseudonocardiales</taxon>
        <taxon>Pseudonocardiaceae</taxon>
        <taxon>Amycolatopsis</taxon>
    </lineage>
</organism>
<evidence type="ECO:0000256" key="1">
    <source>
        <dbReference type="SAM" id="SignalP"/>
    </source>
</evidence>
<protein>
    <submittedName>
        <fullName evidence="2">Uncharacterized protein</fullName>
    </submittedName>
</protein>
<dbReference type="EMBL" id="BSTI01000014">
    <property type="protein sequence ID" value="GLY69109.1"/>
    <property type="molecule type" value="Genomic_DNA"/>
</dbReference>
<dbReference type="Proteomes" id="UP001165136">
    <property type="component" value="Unassembled WGS sequence"/>
</dbReference>
<reference evidence="2" key="1">
    <citation type="submission" date="2023-03" db="EMBL/GenBank/DDBJ databases">
        <title>Amycolatopsis taiwanensis NBRC 103393.</title>
        <authorList>
            <person name="Ichikawa N."/>
            <person name="Sato H."/>
            <person name="Tonouchi N."/>
        </authorList>
    </citation>
    <scope>NUCLEOTIDE SEQUENCE</scope>
    <source>
        <strain evidence="2">NBRC 103393</strain>
    </source>
</reference>
<dbReference type="RefSeq" id="WP_156960683.1">
    <property type="nucleotide sequence ID" value="NZ_BSTI01000014.1"/>
</dbReference>
<keyword evidence="3" id="KW-1185">Reference proteome</keyword>
<keyword evidence="1" id="KW-0732">Signal</keyword>
<proteinExistence type="predicted"/>
<name>A0A9W6R426_9PSEU</name>
<gene>
    <name evidence="2" type="ORF">Atai01_57280</name>
</gene>
<accession>A0A9W6R426</accession>
<evidence type="ECO:0000313" key="3">
    <source>
        <dbReference type="Proteomes" id="UP001165136"/>
    </source>
</evidence>
<dbReference type="AlphaFoldDB" id="A0A9W6R426"/>
<feature type="chain" id="PRO_5040851237" evidence="1">
    <location>
        <begin position="26"/>
        <end position="90"/>
    </location>
</feature>
<feature type="signal peptide" evidence="1">
    <location>
        <begin position="1"/>
        <end position="25"/>
    </location>
</feature>
<evidence type="ECO:0000313" key="2">
    <source>
        <dbReference type="EMBL" id="GLY69109.1"/>
    </source>
</evidence>
<sequence length="90" mass="9385">MSIYMLLSGLVASSLMLLGAGEAAAKSFQLIQSAVSTHTDVHAPLKNFPDSGDTPVGAWVDADGYHLSKSYFSVDPSALRGATILESVIS</sequence>